<dbReference type="InterPro" id="IPR035616">
    <property type="entry name" value="MvaT_DBD"/>
</dbReference>
<accession>A0A3R8U1J2</accession>
<evidence type="ECO:0000256" key="1">
    <source>
        <dbReference type="SAM" id="MobiDB-lite"/>
    </source>
</evidence>
<dbReference type="EMBL" id="RHQL01000021">
    <property type="protein sequence ID" value="RRV04709.1"/>
    <property type="molecule type" value="Genomic_DNA"/>
</dbReference>
<evidence type="ECO:0000259" key="2">
    <source>
        <dbReference type="Pfam" id="PF22055"/>
    </source>
</evidence>
<dbReference type="Pfam" id="PF22055">
    <property type="entry name" value="MvaT_DBD"/>
    <property type="match status" value="1"/>
</dbReference>
<dbReference type="Proteomes" id="UP000276506">
    <property type="component" value="Unassembled WGS sequence"/>
</dbReference>
<sequence>MSLVQEYRATEDAIKELQQRLAGMKESEGLKKELEFEEKLKALMSEHGKNLRDIIVLLDPSSLPKPAPKAKASRAPREPKTFKNPHSGEVVTTKGGNNKTLKLWKAEYGADVVNGWVV</sequence>
<reference evidence="3 4" key="1">
    <citation type="submission" date="2018-10" db="EMBL/GenBank/DDBJ databases">
        <title>Transmission dynamics of multidrug resistant bacteria on intensive care unit surfaces.</title>
        <authorList>
            <person name="D'Souza A.W."/>
            <person name="Potter R.F."/>
            <person name="Wallace M."/>
            <person name="Shupe A."/>
            <person name="Patel S."/>
            <person name="Sun S."/>
            <person name="Gul D."/>
            <person name="Kwon J.H."/>
            <person name="Andleeb S."/>
            <person name="Burnham C.-A.D."/>
            <person name="Dantas G."/>
        </authorList>
    </citation>
    <scope>NUCLEOTIDE SEQUENCE [LARGE SCALE GENOMIC DNA]</scope>
    <source>
        <strain evidence="3 4">PX_177</strain>
    </source>
</reference>
<protein>
    <submittedName>
        <fullName evidence="3">H-NS histone</fullName>
    </submittedName>
</protein>
<proteinExistence type="predicted"/>
<evidence type="ECO:0000313" key="4">
    <source>
        <dbReference type="Proteomes" id="UP000276506"/>
    </source>
</evidence>
<evidence type="ECO:0000313" key="3">
    <source>
        <dbReference type="EMBL" id="RRV04709.1"/>
    </source>
</evidence>
<dbReference type="RefSeq" id="WP_041109677.1">
    <property type="nucleotide sequence ID" value="NZ_RHQL01000021.1"/>
</dbReference>
<organism evidence="3 4">
    <name type="scientific">Stutzerimonas xanthomarina</name>
    <dbReference type="NCBI Taxonomy" id="271420"/>
    <lineage>
        <taxon>Bacteria</taxon>
        <taxon>Pseudomonadati</taxon>
        <taxon>Pseudomonadota</taxon>
        <taxon>Gammaproteobacteria</taxon>
        <taxon>Pseudomonadales</taxon>
        <taxon>Pseudomonadaceae</taxon>
        <taxon>Stutzerimonas</taxon>
    </lineage>
</organism>
<dbReference type="AlphaFoldDB" id="A0A3R8U1J2"/>
<dbReference type="CDD" id="cd16170">
    <property type="entry name" value="MvaT_DBD"/>
    <property type="match status" value="1"/>
</dbReference>
<feature type="region of interest" description="Disordered" evidence="1">
    <location>
        <begin position="62"/>
        <end position="95"/>
    </location>
</feature>
<comment type="caution">
    <text evidence="3">The sequence shown here is derived from an EMBL/GenBank/DDBJ whole genome shotgun (WGS) entry which is preliminary data.</text>
</comment>
<name>A0A3R8U1J2_9GAMM</name>
<feature type="domain" description="MvaT DNA-binding" evidence="2">
    <location>
        <begin position="80"/>
        <end position="116"/>
    </location>
</feature>
<dbReference type="NCBIfam" id="NF041859">
    <property type="entry name" value="silencer_MvaTU"/>
    <property type="match status" value="1"/>
</dbReference>
<gene>
    <name evidence="3" type="ORF">EGJ28_22080</name>
</gene>